<protein>
    <recommendedName>
        <fullName evidence="1">PiggyBac transposable element-derived protein domain-containing protein</fullName>
    </recommendedName>
</protein>
<proteinExistence type="predicted"/>
<keyword evidence="3" id="KW-1185">Reference proteome</keyword>
<evidence type="ECO:0000259" key="1">
    <source>
        <dbReference type="Pfam" id="PF13843"/>
    </source>
</evidence>
<accession>A0A4Y2TFJ7</accession>
<sequence>MRQQPKEFYAAGIGVLIKRWDKCINVGGDYVNKIQLFPSDYPGYPFNLQVYVGKEAAAEDKTPIGTRVVLVLIECVENCRRHKVYVDNFFNSLPLLEEMRKCDREREPTAELSFTR</sequence>
<organism evidence="2 3">
    <name type="scientific">Araneus ventricosus</name>
    <name type="common">Orbweaver spider</name>
    <name type="synonym">Epeira ventricosa</name>
    <dbReference type="NCBI Taxonomy" id="182803"/>
    <lineage>
        <taxon>Eukaryota</taxon>
        <taxon>Metazoa</taxon>
        <taxon>Ecdysozoa</taxon>
        <taxon>Arthropoda</taxon>
        <taxon>Chelicerata</taxon>
        <taxon>Arachnida</taxon>
        <taxon>Araneae</taxon>
        <taxon>Araneomorphae</taxon>
        <taxon>Entelegynae</taxon>
        <taxon>Araneoidea</taxon>
        <taxon>Araneidae</taxon>
        <taxon>Araneus</taxon>
    </lineage>
</organism>
<dbReference type="Pfam" id="PF13843">
    <property type="entry name" value="DDE_Tnp_1_7"/>
    <property type="match status" value="1"/>
</dbReference>
<name>A0A4Y2TFJ7_ARAVE</name>
<dbReference type="Proteomes" id="UP000499080">
    <property type="component" value="Unassembled WGS sequence"/>
</dbReference>
<dbReference type="OrthoDB" id="10057240at2759"/>
<reference evidence="2 3" key="1">
    <citation type="journal article" date="2019" name="Sci. Rep.">
        <title>Orb-weaving spider Araneus ventricosus genome elucidates the spidroin gene catalogue.</title>
        <authorList>
            <person name="Kono N."/>
            <person name="Nakamura H."/>
            <person name="Ohtoshi R."/>
            <person name="Moran D.A.P."/>
            <person name="Shinohara A."/>
            <person name="Yoshida Y."/>
            <person name="Fujiwara M."/>
            <person name="Mori M."/>
            <person name="Tomita M."/>
            <person name="Arakawa K."/>
        </authorList>
    </citation>
    <scope>NUCLEOTIDE SEQUENCE [LARGE SCALE GENOMIC DNA]</scope>
</reference>
<dbReference type="InterPro" id="IPR029526">
    <property type="entry name" value="PGBD"/>
</dbReference>
<evidence type="ECO:0000313" key="2">
    <source>
        <dbReference type="EMBL" id="GBN98543.1"/>
    </source>
</evidence>
<dbReference type="AlphaFoldDB" id="A0A4Y2TFJ7"/>
<comment type="caution">
    <text evidence="2">The sequence shown here is derived from an EMBL/GenBank/DDBJ whole genome shotgun (WGS) entry which is preliminary data.</text>
</comment>
<gene>
    <name evidence="2" type="ORF">AVEN_11553_1</name>
</gene>
<dbReference type="EMBL" id="BGPR01027777">
    <property type="protein sequence ID" value="GBN98543.1"/>
    <property type="molecule type" value="Genomic_DNA"/>
</dbReference>
<feature type="domain" description="PiggyBac transposable element-derived protein" evidence="1">
    <location>
        <begin position="41"/>
        <end position="101"/>
    </location>
</feature>
<evidence type="ECO:0000313" key="3">
    <source>
        <dbReference type="Proteomes" id="UP000499080"/>
    </source>
</evidence>